<dbReference type="EMBL" id="CP146203">
    <property type="protein sequence ID" value="XBH22701.1"/>
    <property type="molecule type" value="Genomic_DNA"/>
</dbReference>
<protein>
    <recommendedName>
        <fullName evidence="9">Sec-independent protein translocase protein TatA</fullName>
    </recommendedName>
</protein>
<sequence length="80" mass="8527">MPGLTKPSHWIVLLIVVLLLFGAKRLPELAKGVGQSLKIFKKEIKDLQDEPGAPGTSATPEVPEATPPAQTNTPESQDNA</sequence>
<dbReference type="InterPro" id="IPR003369">
    <property type="entry name" value="TatA/B/E"/>
</dbReference>
<evidence type="ECO:0000256" key="3">
    <source>
        <dbReference type="ARBA" id="ARBA00022475"/>
    </source>
</evidence>
<dbReference type="PANTHER" id="PTHR42982">
    <property type="entry name" value="SEC-INDEPENDENT PROTEIN TRANSLOCASE PROTEIN TATA"/>
    <property type="match status" value="1"/>
</dbReference>
<comment type="similarity">
    <text evidence="9">Belongs to the TatA/E family.</text>
</comment>
<organism evidence="11">
    <name type="scientific">Jonesiaceae bacterium BS-20</name>
    <dbReference type="NCBI Taxonomy" id="3120821"/>
    <lineage>
        <taxon>Bacteria</taxon>
        <taxon>Bacillati</taxon>
        <taxon>Actinomycetota</taxon>
        <taxon>Actinomycetes</taxon>
        <taxon>Micrococcales</taxon>
        <taxon>Jonesiaceae</taxon>
    </lineage>
</organism>
<evidence type="ECO:0000313" key="11">
    <source>
        <dbReference type="EMBL" id="XBH22701.1"/>
    </source>
</evidence>
<dbReference type="GO" id="GO:0043953">
    <property type="term" value="P:protein transport by the Tat complex"/>
    <property type="evidence" value="ECO:0007669"/>
    <property type="project" value="UniProtKB-UniRule"/>
</dbReference>
<evidence type="ECO:0000256" key="9">
    <source>
        <dbReference type="HAMAP-Rule" id="MF_00236"/>
    </source>
</evidence>
<evidence type="ECO:0000256" key="5">
    <source>
        <dbReference type="ARBA" id="ARBA00022927"/>
    </source>
</evidence>
<evidence type="ECO:0000256" key="10">
    <source>
        <dbReference type="SAM" id="MobiDB-lite"/>
    </source>
</evidence>
<dbReference type="GO" id="GO:0033281">
    <property type="term" value="C:TAT protein transport complex"/>
    <property type="evidence" value="ECO:0007669"/>
    <property type="project" value="UniProtKB-UniRule"/>
</dbReference>
<evidence type="ECO:0000256" key="2">
    <source>
        <dbReference type="ARBA" id="ARBA00022448"/>
    </source>
</evidence>
<feature type="region of interest" description="Disordered" evidence="10">
    <location>
        <begin position="46"/>
        <end position="80"/>
    </location>
</feature>
<accession>A0AAU7DZL2</accession>
<dbReference type="NCBIfam" id="TIGR01411">
    <property type="entry name" value="tatAE"/>
    <property type="match status" value="1"/>
</dbReference>
<keyword evidence="3 9" id="KW-1003">Cell membrane</keyword>
<evidence type="ECO:0000256" key="6">
    <source>
        <dbReference type="ARBA" id="ARBA00022989"/>
    </source>
</evidence>
<keyword evidence="5 9" id="KW-0653">Protein transport</keyword>
<evidence type="ECO:0000256" key="8">
    <source>
        <dbReference type="ARBA" id="ARBA00023136"/>
    </source>
</evidence>
<name>A0AAU7DZL2_9MICO</name>
<dbReference type="PANTHER" id="PTHR42982:SF8">
    <property type="entry name" value="SEC-INDEPENDENT PROTEIN TRANSLOCASE PROTEIN TATA"/>
    <property type="match status" value="1"/>
</dbReference>
<dbReference type="GO" id="GO:0008320">
    <property type="term" value="F:protein transmembrane transporter activity"/>
    <property type="evidence" value="ECO:0007669"/>
    <property type="project" value="UniProtKB-UniRule"/>
</dbReference>
<dbReference type="NCBIfam" id="NF001854">
    <property type="entry name" value="PRK00575.1"/>
    <property type="match status" value="1"/>
</dbReference>
<keyword evidence="6 9" id="KW-1133">Transmembrane helix</keyword>
<feature type="compositionally biased region" description="Low complexity" evidence="10">
    <location>
        <begin position="56"/>
        <end position="71"/>
    </location>
</feature>
<dbReference type="Pfam" id="PF02416">
    <property type="entry name" value="TatA_B_E"/>
    <property type="match status" value="1"/>
</dbReference>
<evidence type="ECO:0000256" key="7">
    <source>
        <dbReference type="ARBA" id="ARBA00023010"/>
    </source>
</evidence>
<gene>
    <name evidence="9 11" type="primary">tatA</name>
    <name evidence="11" type="ORF">V5R04_05630</name>
</gene>
<evidence type="ECO:0000256" key="4">
    <source>
        <dbReference type="ARBA" id="ARBA00022692"/>
    </source>
</evidence>
<comment type="subunit">
    <text evidence="9">The Tat system comprises two distinct complexes: a TatABC complex, containing multiple copies of TatA, TatB and TatC subunits, and a separate TatA complex, containing only TatA subunits. Substrates initially bind to the TatABC complex, which probably triggers association of the separate TatA complex to form the active translocon.</text>
</comment>
<comment type="subcellular location">
    <subcellularLocation>
        <location evidence="1 9">Cell membrane</location>
        <topology evidence="1 9">Single-pass membrane protein</topology>
    </subcellularLocation>
</comment>
<keyword evidence="7 9" id="KW-0811">Translocation</keyword>
<proteinExistence type="inferred from homology"/>
<keyword evidence="8 9" id="KW-0472">Membrane</keyword>
<comment type="function">
    <text evidence="9">Part of the twin-arginine translocation (Tat) system that transports large folded proteins containing a characteristic twin-arginine motif in their signal peptide across membranes. TatA could form the protein-conducting channel of the Tat system.</text>
</comment>
<dbReference type="Gene3D" id="1.20.5.3310">
    <property type="match status" value="1"/>
</dbReference>
<reference evidence="11" key="1">
    <citation type="submission" date="2024-02" db="EMBL/GenBank/DDBJ databases">
        <title>Tomenella chthoni gen. nov. sp. nov., a member of the family Jonesiaceae isolated from bat guano.</title>
        <authorList>
            <person name="Miller S.L."/>
            <person name="King J."/>
            <person name="Sankaranarayanan K."/>
            <person name="Lawson P.A."/>
        </authorList>
    </citation>
    <scope>NUCLEOTIDE SEQUENCE</scope>
    <source>
        <strain evidence="11">BS-20</strain>
    </source>
</reference>
<keyword evidence="2 9" id="KW-0813">Transport</keyword>
<dbReference type="HAMAP" id="MF_00236">
    <property type="entry name" value="TatA_E"/>
    <property type="match status" value="1"/>
</dbReference>
<dbReference type="InterPro" id="IPR006312">
    <property type="entry name" value="TatA/E"/>
</dbReference>
<dbReference type="AlphaFoldDB" id="A0AAU7DZL2"/>
<keyword evidence="4 9" id="KW-0812">Transmembrane</keyword>
<evidence type="ECO:0000256" key="1">
    <source>
        <dbReference type="ARBA" id="ARBA00004162"/>
    </source>
</evidence>